<dbReference type="Proteomes" id="UP000831796">
    <property type="component" value="Chromosome"/>
</dbReference>
<dbReference type="InterPro" id="IPR011990">
    <property type="entry name" value="TPR-like_helical_dom_sf"/>
</dbReference>
<dbReference type="SUPFAM" id="SSF48452">
    <property type="entry name" value="TPR-like"/>
    <property type="match status" value="1"/>
</dbReference>
<name>A0A8T9Q523_9BACT</name>
<sequence>MNLRKGTAALGLLSLLAATPGCKDFYDINVDPLNPTSARLQEILPATQGSMSVYLGLSALGLSQATSTLVNQLASTRDVGSYTPDGSSFGNQWAGLYSDCLINNEQVIKQGTASQSWDYVGIAQIQKAFVVSQMVDMWGDIPYSEALQGAANRAPKFDKDSDIYKDLFTLIDAGLANLDKKVSSPGISSADLIYKGNVAQWARMGRTLKLKLYNQIRLNPTPVLGSESLSSKVSAVLAQDLMTTNADDYEFKYNASTTPENRNLGYIADYVTASRENLIGRFFYVDMMLANADNGGKDDPRLRYYFYNQVSSPASQPLADFQLGRFITVLVGSFGPNNNQNNSTIRTLPGLYAVGGKYDNGSGGVADVNSGKGVVAQRFLTHASRRFTEAEAQLTILNNPTAARTALEAGVKAAFDKVNTIAAADGSPLIPVSGPDSESDPQTIEGYTADVLARYDAESTTAGKLRIIMQEKYKAGWGFGEDIYTDYRRTGYPAITLPGSPSEPNTQLTGGYPIRLPYRQDDLTANPNAPKQVNVYTDRIFWDIN</sequence>
<dbReference type="RefSeq" id="WP_244675477.1">
    <property type="nucleotide sequence ID" value="NZ_CP095046.1"/>
</dbReference>
<keyword evidence="2" id="KW-1185">Reference proteome</keyword>
<reference evidence="1" key="1">
    <citation type="submission" date="2022-04" db="EMBL/GenBank/DDBJ databases">
        <title>Hymenobacter sp. isolated from the air.</title>
        <authorList>
            <person name="Won M."/>
            <person name="Lee C.-M."/>
            <person name="Woen H.-Y."/>
            <person name="Kwon S.-W."/>
        </authorList>
    </citation>
    <scope>NUCLEOTIDE SEQUENCE</scope>
    <source>
        <strain evidence="1">5116S-3</strain>
    </source>
</reference>
<dbReference type="KEGG" id="hcu:MUN79_26525"/>
<dbReference type="InterPro" id="IPR041662">
    <property type="entry name" value="SusD-like_2"/>
</dbReference>
<dbReference type="Gene3D" id="1.25.40.390">
    <property type="match status" value="1"/>
</dbReference>
<proteinExistence type="predicted"/>
<accession>A0A8T9Q523</accession>
<dbReference type="Pfam" id="PF12771">
    <property type="entry name" value="SusD-like_2"/>
    <property type="match status" value="1"/>
</dbReference>
<keyword evidence="1" id="KW-0449">Lipoprotein</keyword>
<evidence type="ECO:0000313" key="1">
    <source>
        <dbReference type="EMBL" id="UOQ72082.1"/>
    </source>
</evidence>
<evidence type="ECO:0000313" key="2">
    <source>
        <dbReference type="Proteomes" id="UP000831796"/>
    </source>
</evidence>
<protein>
    <submittedName>
        <fullName evidence="1">SusD/RagB family nutrient-binding outer membrane lipoprotein</fullName>
    </submittedName>
</protein>
<gene>
    <name evidence="1" type="ORF">MUN79_26525</name>
</gene>
<organism evidence="1 2">
    <name type="scientific">Hymenobacter cellulosilyticus</name>
    <dbReference type="NCBI Taxonomy" id="2932248"/>
    <lineage>
        <taxon>Bacteria</taxon>
        <taxon>Pseudomonadati</taxon>
        <taxon>Bacteroidota</taxon>
        <taxon>Cytophagia</taxon>
        <taxon>Cytophagales</taxon>
        <taxon>Hymenobacteraceae</taxon>
        <taxon>Hymenobacter</taxon>
    </lineage>
</organism>
<dbReference type="EMBL" id="CP095046">
    <property type="protein sequence ID" value="UOQ72082.1"/>
    <property type="molecule type" value="Genomic_DNA"/>
</dbReference>
<dbReference type="AlphaFoldDB" id="A0A8T9Q523"/>